<proteinExistence type="predicted"/>
<reference evidence="2" key="2">
    <citation type="submission" date="2020-11" db="EMBL/GenBank/DDBJ databases">
        <authorList>
            <person name="McCartney M.A."/>
            <person name="Auch B."/>
            <person name="Kono T."/>
            <person name="Mallez S."/>
            <person name="Becker A."/>
            <person name="Gohl D.M."/>
            <person name="Silverstein K.A.T."/>
            <person name="Koren S."/>
            <person name="Bechman K.B."/>
            <person name="Herman A."/>
            <person name="Abrahante J.E."/>
            <person name="Garbe J."/>
        </authorList>
    </citation>
    <scope>NUCLEOTIDE SEQUENCE</scope>
    <source>
        <strain evidence="2">Duluth1</strain>
        <tissue evidence="2">Whole animal</tissue>
    </source>
</reference>
<name>A0A9D4QI65_DREPO</name>
<protein>
    <submittedName>
        <fullName evidence="2">Uncharacterized protein</fullName>
    </submittedName>
</protein>
<dbReference type="Proteomes" id="UP000828390">
    <property type="component" value="Unassembled WGS sequence"/>
</dbReference>
<keyword evidence="3" id="KW-1185">Reference proteome</keyword>
<evidence type="ECO:0000313" key="3">
    <source>
        <dbReference type="Proteomes" id="UP000828390"/>
    </source>
</evidence>
<comment type="caution">
    <text evidence="2">The sequence shown here is derived from an EMBL/GenBank/DDBJ whole genome shotgun (WGS) entry which is preliminary data.</text>
</comment>
<gene>
    <name evidence="2" type="ORF">DPMN_105881</name>
</gene>
<evidence type="ECO:0000256" key="1">
    <source>
        <dbReference type="SAM" id="MobiDB-lite"/>
    </source>
</evidence>
<feature type="region of interest" description="Disordered" evidence="1">
    <location>
        <begin position="27"/>
        <end position="50"/>
    </location>
</feature>
<dbReference type="AlphaFoldDB" id="A0A9D4QI65"/>
<reference evidence="2" key="1">
    <citation type="journal article" date="2019" name="bioRxiv">
        <title>The Genome of the Zebra Mussel, Dreissena polymorpha: A Resource for Invasive Species Research.</title>
        <authorList>
            <person name="McCartney M.A."/>
            <person name="Auch B."/>
            <person name="Kono T."/>
            <person name="Mallez S."/>
            <person name="Zhang Y."/>
            <person name="Obille A."/>
            <person name="Becker A."/>
            <person name="Abrahante J.E."/>
            <person name="Garbe J."/>
            <person name="Badalamenti J.P."/>
            <person name="Herman A."/>
            <person name="Mangelson H."/>
            <person name="Liachko I."/>
            <person name="Sullivan S."/>
            <person name="Sone E.D."/>
            <person name="Koren S."/>
            <person name="Silverstein K.A.T."/>
            <person name="Beckman K.B."/>
            <person name="Gohl D.M."/>
        </authorList>
    </citation>
    <scope>NUCLEOTIDE SEQUENCE</scope>
    <source>
        <strain evidence="2">Duluth1</strain>
        <tissue evidence="2">Whole animal</tissue>
    </source>
</reference>
<evidence type="ECO:0000313" key="2">
    <source>
        <dbReference type="EMBL" id="KAH3832589.1"/>
    </source>
</evidence>
<dbReference type="EMBL" id="JAIWYP010000004">
    <property type="protein sequence ID" value="KAH3832589.1"/>
    <property type="molecule type" value="Genomic_DNA"/>
</dbReference>
<organism evidence="2 3">
    <name type="scientific">Dreissena polymorpha</name>
    <name type="common">Zebra mussel</name>
    <name type="synonym">Mytilus polymorpha</name>
    <dbReference type="NCBI Taxonomy" id="45954"/>
    <lineage>
        <taxon>Eukaryota</taxon>
        <taxon>Metazoa</taxon>
        <taxon>Spiralia</taxon>
        <taxon>Lophotrochozoa</taxon>
        <taxon>Mollusca</taxon>
        <taxon>Bivalvia</taxon>
        <taxon>Autobranchia</taxon>
        <taxon>Heteroconchia</taxon>
        <taxon>Euheterodonta</taxon>
        <taxon>Imparidentia</taxon>
        <taxon>Neoheterodontei</taxon>
        <taxon>Myida</taxon>
        <taxon>Dreissenoidea</taxon>
        <taxon>Dreissenidae</taxon>
        <taxon>Dreissena</taxon>
    </lineage>
</organism>
<accession>A0A9D4QI65</accession>
<sequence length="50" mass="5462">MYGSLLPVRNMSFPAISLSSTGFYDGHLDGEQNQSGPFIHKRKEGFGGET</sequence>